<dbReference type="Proteomes" id="UP001519460">
    <property type="component" value="Unassembled WGS sequence"/>
</dbReference>
<accession>A0ABD0KZP4</accession>
<protein>
    <submittedName>
        <fullName evidence="2">Uncharacterized protein</fullName>
    </submittedName>
</protein>
<feature type="compositionally biased region" description="Basic and acidic residues" evidence="1">
    <location>
        <begin position="65"/>
        <end position="77"/>
    </location>
</feature>
<dbReference type="EMBL" id="JACVVK020000100">
    <property type="protein sequence ID" value="KAK7492716.1"/>
    <property type="molecule type" value="Genomic_DNA"/>
</dbReference>
<feature type="region of interest" description="Disordered" evidence="1">
    <location>
        <begin position="39"/>
        <end position="84"/>
    </location>
</feature>
<comment type="caution">
    <text evidence="2">The sequence shown here is derived from an EMBL/GenBank/DDBJ whole genome shotgun (WGS) entry which is preliminary data.</text>
</comment>
<feature type="compositionally biased region" description="Basic and acidic residues" evidence="1">
    <location>
        <begin position="39"/>
        <end position="53"/>
    </location>
</feature>
<evidence type="ECO:0000256" key="1">
    <source>
        <dbReference type="SAM" id="MobiDB-lite"/>
    </source>
</evidence>
<keyword evidence="3" id="KW-1185">Reference proteome</keyword>
<evidence type="ECO:0000313" key="3">
    <source>
        <dbReference type="Proteomes" id="UP001519460"/>
    </source>
</evidence>
<name>A0ABD0KZP4_9CAEN</name>
<evidence type="ECO:0000313" key="2">
    <source>
        <dbReference type="EMBL" id="KAK7492716.1"/>
    </source>
</evidence>
<sequence>MVPSPSVPSLAFIAGKIGFMAILEVSLASVSQLTSSVRVNRENGEDDGSDKVSDPTLPPPGQCKQVDHRRLADKQARVDNGMML</sequence>
<reference evidence="2 3" key="1">
    <citation type="journal article" date="2023" name="Sci. Data">
        <title>Genome assembly of the Korean intertidal mud-creeper Batillaria attramentaria.</title>
        <authorList>
            <person name="Patra A.K."/>
            <person name="Ho P.T."/>
            <person name="Jun S."/>
            <person name="Lee S.J."/>
            <person name="Kim Y."/>
            <person name="Won Y.J."/>
        </authorList>
    </citation>
    <scope>NUCLEOTIDE SEQUENCE [LARGE SCALE GENOMIC DNA]</scope>
    <source>
        <strain evidence="2">Wonlab-2016</strain>
    </source>
</reference>
<organism evidence="2 3">
    <name type="scientific">Batillaria attramentaria</name>
    <dbReference type="NCBI Taxonomy" id="370345"/>
    <lineage>
        <taxon>Eukaryota</taxon>
        <taxon>Metazoa</taxon>
        <taxon>Spiralia</taxon>
        <taxon>Lophotrochozoa</taxon>
        <taxon>Mollusca</taxon>
        <taxon>Gastropoda</taxon>
        <taxon>Caenogastropoda</taxon>
        <taxon>Sorbeoconcha</taxon>
        <taxon>Cerithioidea</taxon>
        <taxon>Batillariidae</taxon>
        <taxon>Batillaria</taxon>
    </lineage>
</organism>
<dbReference type="AlphaFoldDB" id="A0ABD0KZP4"/>
<gene>
    <name evidence="2" type="ORF">BaRGS_00016021</name>
</gene>
<proteinExistence type="predicted"/>